<feature type="transmembrane region" description="Helical" evidence="7">
    <location>
        <begin position="366"/>
        <end position="389"/>
    </location>
</feature>
<feature type="transmembrane region" description="Helical" evidence="7">
    <location>
        <begin position="196"/>
        <end position="217"/>
    </location>
</feature>
<protein>
    <submittedName>
        <fullName evidence="8">Amino acid permease</fullName>
    </submittedName>
</protein>
<accession>A0A7D6VGT5</accession>
<dbReference type="InterPro" id="IPR050367">
    <property type="entry name" value="APC_superfamily"/>
</dbReference>
<dbReference type="EMBL" id="CP059399">
    <property type="protein sequence ID" value="QLY34122.1"/>
    <property type="molecule type" value="Genomic_DNA"/>
</dbReference>
<feature type="transmembrane region" description="Helical" evidence="7">
    <location>
        <begin position="340"/>
        <end position="360"/>
    </location>
</feature>
<feature type="transmembrane region" description="Helical" evidence="7">
    <location>
        <begin position="30"/>
        <end position="55"/>
    </location>
</feature>
<dbReference type="Gene3D" id="1.20.1740.10">
    <property type="entry name" value="Amino acid/polyamine transporter I"/>
    <property type="match status" value="1"/>
</dbReference>
<evidence type="ECO:0000256" key="2">
    <source>
        <dbReference type="ARBA" id="ARBA00022448"/>
    </source>
</evidence>
<keyword evidence="9" id="KW-1185">Reference proteome</keyword>
<keyword evidence="6 7" id="KW-0472">Membrane</keyword>
<feature type="transmembrane region" description="Helical" evidence="7">
    <location>
        <begin position="289"/>
        <end position="310"/>
    </location>
</feature>
<feature type="transmembrane region" description="Helical" evidence="7">
    <location>
        <begin position="444"/>
        <end position="463"/>
    </location>
</feature>
<dbReference type="AlphaFoldDB" id="A0A7D6VGT5"/>
<proteinExistence type="predicted"/>
<dbReference type="Proteomes" id="UP000515512">
    <property type="component" value="Chromosome"/>
</dbReference>
<keyword evidence="4 7" id="KW-0812">Transmembrane</keyword>
<evidence type="ECO:0000256" key="4">
    <source>
        <dbReference type="ARBA" id="ARBA00022692"/>
    </source>
</evidence>
<dbReference type="Pfam" id="PF13520">
    <property type="entry name" value="AA_permease_2"/>
    <property type="match status" value="1"/>
</dbReference>
<gene>
    <name evidence="8" type="ORF">H0264_04300</name>
</gene>
<keyword evidence="2" id="KW-0813">Transport</keyword>
<sequence length="494" mass="52593">MSVSALGFTTAASIVTSLRGLPMMAKEEMTMFFYIGFSTVLFLIPAGLVAAELGSMYADKAGGLYAWISGAFGKPVGFWIIFLSWIQVIVFYPTGMSFAAAGVAFAFDRPDIAQNHVYVGVFAIVAFWLCTAVAFVSNQFALKVTRAGFLLGTALPGIILVLVFLWWLSTGHSIGWEHTTDPAVTVDHSGHDSPRFFPYLAGLSGLAFLAGILLNFAGVESQGVHSTELKNPAKGYPAAIMIAAAVAFGIFTLGALAVAGIVPYDKIDLNTGVFDAFTLGFDEMIHTSWPVRILSALIAYGALAGVLAWIMGPSRGVLATAHDGMLPPVLQKVNNRGVQVNILIIQGVIVTALSSIYLFMDDVSSAFFLISAMAVSLYLIIYMFMYAAAIRLRYTQPDLPRAFKIPGGTLGMWIFAGIGFLSVAFAFILAFVPPSQLPIGSPGTYIALVAGGAIVFSAVPLIIERMKKPSWVPPDEVKAKALGPSADTSHLKTG</sequence>
<dbReference type="PANTHER" id="PTHR42770">
    <property type="entry name" value="AMINO ACID TRANSPORTER-RELATED"/>
    <property type="match status" value="1"/>
</dbReference>
<organism evidence="8 9">
    <name type="scientific">Nocardia huaxiensis</name>
    <dbReference type="NCBI Taxonomy" id="2755382"/>
    <lineage>
        <taxon>Bacteria</taxon>
        <taxon>Bacillati</taxon>
        <taxon>Actinomycetota</taxon>
        <taxon>Actinomycetes</taxon>
        <taxon>Mycobacteriales</taxon>
        <taxon>Nocardiaceae</taxon>
        <taxon>Nocardia</taxon>
    </lineage>
</organism>
<evidence type="ECO:0000256" key="3">
    <source>
        <dbReference type="ARBA" id="ARBA00022475"/>
    </source>
</evidence>
<dbReference type="PANTHER" id="PTHR42770:SF15">
    <property type="entry name" value="GLUTAMATE_GAMMA-AMINOBUTYRATE ANTIPORTER-RELATED"/>
    <property type="match status" value="1"/>
</dbReference>
<evidence type="ECO:0000313" key="8">
    <source>
        <dbReference type="EMBL" id="QLY34122.1"/>
    </source>
</evidence>
<feature type="transmembrane region" description="Helical" evidence="7">
    <location>
        <begin position="410"/>
        <end position="432"/>
    </location>
</feature>
<keyword evidence="5 7" id="KW-1133">Transmembrane helix</keyword>
<evidence type="ECO:0000256" key="7">
    <source>
        <dbReference type="SAM" id="Phobius"/>
    </source>
</evidence>
<dbReference type="GO" id="GO:0022857">
    <property type="term" value="F:transmembrane transporter activity"/>
    <property type="evidence" value="ECO:0007669"/>
    <property type="project" value="InterPro"/>
</dbReference>
<feature type="transmembrane region" description="Helical" evidence="7">
    <location>
        <begin position="76"/>
        <end position="105"/>
    </location>
</feature>
<evidence type="ECO:0000256" key="5">
    <source>
        <dbReference type="ARBA" id="ARBA00022989"/>
    </source>
</evidence>
<dbReference type="InterPro" id="IPR002293">
    <property type="entry name" value="AA/rel_permease1"/>
</dbReference>
<evidence type="ECO:0000256" key="6">
    <source>
        <dbReference type="ARBA" id="ARBA00023136"/>
    </source>
</evidence>
<dbReference type="KEGG" id="nhu:H0264_04300"/>
<comment type="subcellular location">
    <subcellularLocation>
        <location evidence="1">Cell membrane</location>
        <topology evidence="1">Multi-pass membrane protein</topology>
    </subcellularLocation>
</comment>
<feature type="transmembrane region" description="Helical" evidence="7">
    <location>
        <begin position="148"/>
        <end position="168"/>
    </location>
</feature>
<reference evidence="8 9" key="1">
    <citation type="submission" date="2020-07" db="EMBL/GenBank/DDBJ databases">
        <authorList>
            <person name="Zhuang K."/>
            <person name="Ran Y."/>
        </authorList>
    </citation>
    <scope>NUCLEOTIDE SEQUENCE [LARGE SCALE GENOMIC DNA]</scope>
    <source>
        <strain evidence="8 9">WCH-YHL-001</strain>
    </source>
</reference>
<feature type="transmembrane region" description="Helical" evidence="7">
    <location>
        <begin position="238"/>
        <end position="262"/>
    </location>
</feature>
<feature type="transmembrane region" description="Helical" evidence="7">
    <location>
        <begin position="117"/>
        <end position="136"/>
    </location>
</feature>
<dbReference type="PIRSF" id="PIRSF006060">
    <property type="entry name" value="AA_transporter"/>
    <property type="match status" value="1"/>
</dbReference>
<evidence type="ECO:0000313" key="9">
    <source>
        <dbReference type="Proteomes" id="UP000515512"/>
    </source>
</evidence>
<evidence type="ECO:0000256" key="1">
    <source>
        <dbReference type="ARBA" id="ARBA00004651"/>
    </source>
</evidence>
<keyword evidence="3" id="KW-1003">Cell membrane</keyword>
<dbReference type="GO" id="GO:0005886">
    <property type="term" value="C:plasma membrane"/>
    <property type="evidence" value="ECO:0007669"/>
    <property type="project" value="UniProtKB-SubCell"/>
</dbReference>
<name>A0A7D6VGT5_9NOCA</name>